<dbReference type="VEuPathDB" id="AmoebaDB:NfTy_001620"/>
<dbReference type="RefSeq" id="XP_044569311.1">
    <property type="nucleotide sequence ID" value="XM_044708441.1"/>
</dbReference>
<dbReference type="InterPro" id="IPR011009">
    <property type="entry name" value="Kinase-like_dom_sf"/>
</dbReference>
<accession>A0A6A5CH30</accession>
<dbReference type="SUPFAM" id="SSF56112">
    <property type="entry name" value="Protein kinase-like (PK-like)"/>
    <property type="match status" value="1"/>
</dbReference>
<keyword evidence="2" id="KW-0472">Membrane</keyword>
<reference evidence="4 5" key="1">
    <citation type="journal article" date="2019" name="Sci. Rep.">
        <title>Nanopore sequencing improves the draft genome of the human pathogenic amoeba Naegleria fowleri.</title>
        <authorList>
            <person name="Liechti N."/>
            <person name="Schurch N."/>
            <person name="Bruggmann R."/>
            <person name="Wittwer M."/>
        </authorList>
    </citation>
    <scope>NUCLEOTIDE SEQUENCE [LARGE SCALE GENOMIC DNA]</scope>
    <source>
        <strain evidence="4 5">ATCC 30894</strain>
    </source>
</reference>
<sequence length="1252" mass="142807">MDIIQKQKASFEEALPIHSYSPPSSYQTGIITETGTTTTSTSSKKQKTTKVNTTLEQPLLSPEDDGNYSIQFMPSQHHSTAADAQSQFWPSQNFSAYFRNISSVFKRRKIDAIQRDNLINQALKITFGGTGIFLIVIIIAMFVSLIAILSLHDSHYLNHFGNTALSLQSVDFVLSIKEKKQEWLSFFPLDNTASVNVSIDRPKVAALSCLTTGYRNGCMLFIVDVLGKRSLQSFSIAPLTYLFELVHIYNMTVFVGSTLENQLTVLNTGQTIALKSVCRRFCFVVEHKNLLFSVNPRTEENGSVPVDLDIYSISFNNTTLELTFDIVKTLELPNVFLYSSKNPFVVSALKIVKRNFVIVHYQSSNLFKIDLNTLEIVGNATLNIPFLHPPYTVMAMPYSSNLDIDYTDIVIWTLRENKYFNMFVFDKDLNVIDAGRISLAFPETNVLSHTASFSKLENNGFIFLKIGQKDGLYSDSGISKFTNYYGITEARTPKNIIYTAGTFFWYNSTLISEGIFTDSLFGTYNNYLIHTRTKGVQGDLQMDTPTFQNTFSVEDNFEIISLEIGRFDKSVFGIGSRTISLLHPIQGQFHRIWDLYIPSPSKRIQSFYIGEYHIFLFDELMNVHKFDALYLNQERFLAYPEPAFYFDSIVKPVPGQDILLSAAISYSEENERISFQVKYVNMSSMEWIEGPNMQFTDLFYDFIPLDIDPKHKMGYFLELYDRKTLLRKRDLSDPNLRIVVERVATESFEPCEFIFKVVSSSNYLFVGCGCVFYVFETHTLTLHASSFINQCDVDKEPNFSDEGFVDLYLENDRSVLAVTNRGQLYRYKIGGWSNQVYVEASFSLKKESSSNQNFTLCSNNGLVVVGELNKELSYIYSLETVTSSIRGILIYSLTSILVASLCFSTLFGFIFYKTRNTLLRKQMAEKNFKDKLDKSEFNYSASGLSSSQSNDFSIKIEDLQFTERISEGASGVVFKGSFKGTDVAIKKMKITSDADDQEQEIFEKEVFLLKSLRHPNVLSFIGVCIGSSDELQNYQFIITEFMDNGSLDRYMKKLRGKLYMEKKLNILMDICRGMVYLHYKGIIHRDLKPQNILLTKDGTAKIGDFGISRVQNTQNTMTGQTGTLEYISPEVLQQVRYSEKCDVYSFAMIMYEVLFECKPYEKISDLNMFTLALKVLGGLRPSIPFDEEKDEQILEFIKQNGISTTLSSQHLPQIIHDYVKLMKQCWSADDVSRPSFEALLDKFASMMGLLDR</sequence>
<dbReference type="Gene3D" id="1.10.510.10">
    <property type="entry name" value="Transferase(Phosphotransferase) domain 1"/>
    <property type="match status" value="1"/>
</dbReference>
<dbReference type="GO" id="GO:0005524">
    <property type="term" value="F:ATP binding"/>
    <property type="evidence" value="ECO:0007669"/>
    <property type="project" value="InterPro"/>
</dbReference>
<name>A0A6A5CH30_NAEFO</name>
<evidence type="ECO:0000313" key="5">
    <source>
        <dbReference type="Proteomes" id="UP000444721"/>
    </source>
</evidence>
<proteinExistence type="predicted"/>
<dbReference type="SMART" id="SM00220">
    <property type="entry name" value="S_TKc"/>
    <property type="match status" value="1"/>
</dbReference>
<dbReference type="VEuPathDB" id="AmoebaDB:FDP41_000497"/>
<dbReference type="EMBL" id="VFQX01000002">
    <property type="protein sequence ID" value="KAF0984598.1"/>
    <property type="molecule type" value="Genomic_DNA"/>
</dbReference>
<gene>
    <name evidence="4" type="ORF">FDP41_000497</name>
</gene>
<evidence type="ECO:0000256" key="2">
    <source>
        <dbReference type="SAM" id="Phobius"/>
    </source>
</evidence>
<dbReference type="VEuPathDB" id="AmoebaDB:NF0060000"/>
<dbReference type="InterPro" id="IPR008271">
    <property type="entry name" value="Ser/Thr_kinase_AS"/>
</dbReference>
<feature type="compositionally biased region" description="Low complexity" evidence="1">
    <location>
        <begin position="32"/>
        <end position="53"/>
    </location>
</feature>
<dbReference type="PROSITE" id="PS00108">
    <property type="entry name" value="PROTEIN_KINASE_ST"/>
    <property type="match status" value="1"/>
</dbReference>
<dbReference type="GO" id="GO:0004674">
    <property type="term" value="F:protein serine/threonine kinase activity"/>
    <property type="evidence" value="ECO:0007669"/>
    <property type="project" value="TreeGrafter"/>
</dbReference>
<dbReference type="OrthoDB" id="339325at2759"/>
<keyword evidence="5" id="KW-1185">Reference proteome</keyword>
<evidence type="ECO:0000256" key="1">
    <source>
        <dbReference type="SAM" id="MobiDB-lite"/>
    </source>
</evidence>
<protein>
    <recommendedName>
        <fullName evidence="3">Protein kinase domain-containing protein</fullName>
    </recommendedName>
</protein>
<evidence type="ECO:0000313" key="4">
    <source>
        <dbReference type="EMBL" id="KAF0984598.1"/>
    </source>
</evidence>
<dbReference type="AlphaFoldDB" id="A0A6A5CH30"/>
<evidence type="ECO:0000259" key="3">
    <source>
        <dbReference type="PROSITE" id="PS50011"/>
    </source>
</evidence>
<feature type="domain" description="Protein kinase" evidence="3">
    <location>
        <begin position="959"/>
        <end position="1250"/>
    </location>
</feature>
<dbReference type="GeneID" id="68107715"/>
<organism evidence="4 5">
    <name type="scientific">Naegleria fowleri</name>
    <name type="common">Brain eating amoeba</name>
    <dbReference type="NCBI Taxonomy" id="5763"/>
    <lineage>
        <taxon>Eukaryota</taxon>
        <taxon>Discoba</taxon>
        <taxon>Heterolobosea</taxon>
        <taxon>Tetramitia</taxon>
        <taxon>Eutetramitia</taxon>
        <taxon>Vahlkampfiidae</taxon>
        <taxon>Naegleria</taxon>
    </lineage>
</organism>
<dbReference type="InterPro" id="IPR051681">
    <property type="entry name" value="Ser/Thr_Kinases-Pseudokinases"/>
</dbReference>
<dbReference type="PANTHER" id="PTHR44329">
    <property type="entry name" value="SERINE/THREONINE-PROTEIN KINASE TNNI3K-RELATED"/>
    <property type="match status" value="1"/>
</dbReference>
<dbReference type="Gene3D" id="3.30.200.20">
    <property type="entry name" value="Phosphorylase Kinase, domain 1"/>
    <property type="match status" value="1"/>
</dbReference>
<feature type="transmembrane region" description="Helical" evidence="2">
    <location>
        <begin position="888"/>
        <end position="912"/>
    </location>
</feature>
<feature type="compositionally biased region" description="Polar residues" evidence="1">
    <location>
        <begin position="21"/>
        <end position="31"/>
    </location>
</feature>
<dbReference type="Pfam" id="PF07714">
    <property type="entry name" value="PK_Tyr_Ser-Thr"/>
    <property type="match status" value="1"/>
</dbReference>
<dbReference type="InterPro" id="IPR001245">
    <property type="entry name" value="Ser-Thr/Tyr_kinase_cat_dom"/>
</dbReference>
<dbReference type="CDD" id="cd13999">
    <property type="entry name" value="STKc_MAP3K-like"/>
    <property type="match status" value="1"/>
</dbReference>
<dbReference type="InterPro" id="IPR000719">
    <property type="entry name" value="Prot_kinase_dom"/>
</dbReference>
<feature type="transmembrane region" description="Helical" evidence="2">
    <location>
        <begin position="125"/>
        <end position="149"/>
    </location>
</feature>
<keyword evidence="2" id="KW-0812">Transmembrane</keyword>
<dbReference type="PROSITE" id="PS50011">
    <property type="entry name" value="PROTEIN_KINASE_DOM"/>
    <property type="match status" value="1"/>
</dbReference>
<comment type="caution">
    <text evidence="4">The sequence shown here is derived from an EMBL/GenBank/DDBJ whole genome shotgun (WGS) entry which is preliminary data.</text>
</comment>
<keyword evidence="2" id="KW-1133">Transmembrane helix</keyword>
<dbReference type="Proteomes" id="UP000444721">
    <property type="component" value="Unassembled WGS sequence"/>
</dbReference>
<feature type="region of interest" description="Disordered" evidence="1">
    <location>
        <begin position="15"/>
        <end position="53"/>
    </location>
</feature>